<accession>A0A8S5PWF1</accession>
<proteinExistence type="predicted"/>
<dbReference type="EMBL" id="BK015531">
    <property type="protein sequence ID" value="DAE11382.1"/>
    <property type="molecule type" value="Genomic_DNA"/>
</dbReference>
<name>A0A8S5PWF1_9CAUD</name>
<reference evidence="1" key="1">
    <citation type="journal article" date="2021" name="Proc. Natl. Acad. Sci. U.S.A.">
        <title>A Catalog of Tens of Thousands of Viruses from Human Metagenomes Reveals Hidden Associations with Chronic Diseases.</title>
        <authorList>
            <person name="Tisza M.J."/>
            <person name="Buck C.B."/>
        </authorList>
    </citation>
    <scope>NUCLEOTIDE SEQUENCE</scope>
    <source>
        <strain evidence="1">CtWiL39</strain>
    </source>
</reference>
<protein>
    <submittedName>
        <fullName evidence="1">Uncharacterized protein</fullName>
    </submittedName>
</protein>
<sequence>MFYRRIYYDKLTGEILDSRMAFGAIRILPITEELITYPTLSGYNRATAGVMEWMERNEAVEAKFNAQRLARIDVSKTPPEMVFEDFPPEGEEHGKTD</sequence>
<organism evidence="1">
    <name type="scientific">Myoviridae sp. ctWiL39</name>
    <dbReference type="NCBI Taxonomy" id="2825120"/>
    <lineage>
        <taxon>Viruses</taxon>
        <taxon>Duplodnaviria</taxon>
        <taxon>Heunggongvirae</taxon>
        <taxon>Uroviricota</taxon>
        <taxon>Caudoviricetes</taxon>
    </lineage>
</organism>
<evidence type="ECO:0000313" key="1">
    <source>
        <dbReference type="EMBL" id="DAE11382.1"/>
    </source>
</evidence>